<sequence length="232" mass="25468">MEPKISKAPCTETSGGCYPTVCALIVSPMASSIKACMPFRRCSFVINLAMLYMLVAIALPGLVADEILPEANALSCSACLWTAKALRSGLVEKMPRRVKAKDRRRLTEEAFDEGICAAQRFPTQLVRLDAKLGHMKLGYHDFSDVRGDKRTALTSEHFQLLGTSDSSKEAVSSMCLKLTRAFRSAVVDKAEAHKARIFGAITDHWLCVRQARLCSAQEVPPGGDDEDEEEDL</sequence>
<keyword evidence="1" id="KW-0812">Transmembrane</keyword>
<keyword evidence="3" id="KW-1185">Reference proteome</keyword>
<evidence type="ECO:0000313" key="2">
    <source>
        <dbReference type="EMBL" id="CAK9026700.1"/>
    </source>
</evidence>
<gene>
    <name evidence="2" type="ORF">CCMP2556_LOCUS16479</name>
</gene>
<organism evidence="2 3">
    <name type="scientific">Durusdinium trenchii</name>
    <dbReference type="NCBI Taxonomy" id="1381693"/>
    <lineage>
        <taxon>Eukaryota</taxon>
        <taxon>Sar</taxon>
        <taxon>Alveolata</taxon>
        <taxon>Dinophyceae</taxon>
        <taxon>Suessiales</taxon>
        <taxon>Symbiodiniaceae</taxon>
        <taxon>Durusdinium</taxon>
    </lineage>
</organism>
<protein>
    <recommendedName>
        <fullName evidence="4">DUF3456 domain-containing protein</fullName>
    </recommendedName>
</protein>
<accession>A0ABP0KIP2</accession>
<keyword evidence="1" id="KW-1133">Transmembrane helix</keyword>
<evidence type="ECO:0008006" key="4">
    <source>
        <dbReference type="Google" id="ProtNLM"/>
    </source>
</evidence>
<evidence type="ECO:0000256" key="1">
    <source>
        <dbReference type="SAM" id="Phobius"/>
    </source>
</evidence>
<proteinExistence type="predicted"/>
<evidence type="ECO:0000313" key="3">
    <source>
        <dbReference type="Proteomes" id="UP001642484"/>
    </source>
</evidence>
<comment type="caution">
    <text evidence="2">The sequence shown here is derived from an EMBL/GenBank/DDBJ whole genome shotgun (WGS) entry which is preliminary data.</text>
</comment>
<reference evidence="2 3" key="1">
    <citation type="submission" date="2024-02" db="EMBL/GenBank/DDBJ databases">
        <authorList>
            <person name="Chen Y."/>
            <person name="Shah S."/>
            <person name="Dougan E. K."/>
            <person name="Thang M."/>
            <person name="Chan C."/>
        </authorList>
    </citation>
    <scope>NUCLEOTIDE SEQUENCE [LARGE SCALE GENOMIC DNA]</scope>
</reference>
<keyword evidence="1" id="KW-0472">Membrane</keyword>
<feature type="transmembrane region" description="Helical" evidence="1">
    <location>
        <begin position="44"/>
        <end position="63"/>
    </location>
</feature>
<name>A0ABP0KIP2_9DINO</name>
<dbReference type="Proteomes" id="UP001642484">
    <property type="component" value="Unassembled WGS sequence"/>
</dbReference>
<dbReference type="EMBL" id="CAXAMN010008846">
    <property type="protein sequence ID" value="CAK9026700.1"/>
    <property type="molecule type" value="Genomic_DNA"/>
</dbReference>